<feature type="signal peptide" evidence="2">
    <location>
        <begin position="1"/>
        <end position="24"/>
    </location>
</feature>
<protein>
    <recommendedName>
        <fullName evidence="5">DUF4352 domain-containing protein</fullName>
    </recommendedName>
</protein>
<feature type="region of interest" description="Disordered" evidence="1">
    <location>
        <begin position="46"/>
        <end position="89"/>
    </location>
</feature>
<feature type="chain" id="PRO_5038336135" description="DUF4352 domain-containing protein" evidence="2">
    <location>
        <begin position="25"/>
        <end position="207"/>
    </location>
</feature>
<reference evidence="3 4" key="1">
    <citation type="submission" date="2019-12" db="EMBL/GenBank/DDBJ databases">
        <title>Nesterenkonia muleiensis sp. nov., a novel actinobacterium isolated from sap of Populus euphratica.</title>
        <authorList>
            <person name="Wang R."/>
        </authorList>
    </citation>
    <scope>NUCLEOTIDE SEQUENCE [LARGE SCALE GENOMIC DNA]</scope>
    <source>
        <strain evidence="3 4">F10</strain>
    </source>
</reference>
<dbReference type="EMBL" id="WRPM01000069">
    <property type="protein sequence ID" value="MVT26610.1"/>
    <property type="molecule type" value="Genomic_DNA"/>
</dbReference>
<comment type="caution">
    <text evidence="3">The sequence shown here is derived from an EMBL/GenBank/DDBJ whole genome shotgun (WGS) entry which is preliminary data.</text>
</comment>
<dbReference type="PROSITE" id="PS51257">
    <property type="entry name" value="PROKAR_LIPOPROTEIN"/>
    <property type="match status" value="1"/>
</dbReference>
<evidence type="ECO:0000256" key="2">
    <source>
        <dbReference type="SAM" id="SignalP"/>
    </source>
</evidence>
<dbReference type="AlphaFoldDB" id="A0A7K1UJG5"/>
<name>A0A7K1UJG5_9MICC</name>
<gene>
    <name evidence="3" type="ORF">GNZ21_09610</name>
</gene>
<keyword evidence="2" id="KW-0732">Signal</keyword>
<organism evidence="3 4">
    <name type="scientific">Nesterenkonia alkaliphila</name>
    <dbReference type="NCBI Taxonomy" id="1463631"/>
    <lineage>
        <taxon>Bacteria</taxon>
        <taxon>Bacillati</taxon>
        <taxon>Actinomycetota</taxon>
        <taxon>Actinomycetes</taxon>
        <taxon>Micrococcales</taxon>
        <taxon>Micrococcaceae</taxon>
        <taxon>Nesterenkonia</taxon>
    </lineage>
</organism>
<sequence length="207" mass="21903">MKLITTNAWALSAALILTSCSTSGDTGGAEPGNATSATVQPEQVNDFAASGGDTDSEVDEPEQPPAAETDTAEDSAEEPEAVSSDEALGTVRINDSITYTITQLRKCEPYDDEFIERELELQGLGEHDGERVQVDVYIETIAGAPFHDVSWAGPEGVFGSDGEANITWGADESSVLGSATLVDAWTQEEQLQLDFELGVPAETATCR</sequence>
<keyword evidence="4" id="KW-1185">Reference proteome</keyword>
<dbReference type="RefSeq" id="WP_157323697.1">
    <property type="nucleotide sequence ID" value="NZ_BMFX01000017.1"/>
</dbReference>
<feature type="compositionally biased region" description="Acidic residues" evidence="1">
    <location>
        <begin position="70"/>
        <end position="80"/>
    </location>
</feature>
<evidence type="ECO:0000256" key="1">
    <source>
        <dbReference type="SAM" id="MobiDB-lite"/>
    </source>
</evidence>
<evidence type="ECO:0000313" key="3">
    <source>
        <dbReference type="EMBL" id="MVT26610.1"/>
    </source>
</evidence>
<accession>A0A7K1UJG5</accession>
<evidence type="ECO:0008006" key="5">
    <source>
        <dbReference type="Google" id="ProtNLM"/>
    </source>
</evidence>
<dbReference type="OrthoDB" id="5148280at2"/>
<dbReference type="Proteomes" id="UP000460157">
    <property type="component" value="Unassembled WGS sequence"/>
</dbReference>
<proteinExistence type="predicted"/>
<evidence type="ECO:0000313" key="4">
    <source>
        <dbReference type="Proteomes" id="UP000460157"/>
    </source>
</evidence>